<dbReference type="RefSeq" id="WP_048709208.1">
    <property type="nucleotide sequence ID" value="NZ_CP014646.1"/>
</dbReference>
<sequence length="301" mass="33630">MHAKPIDVVILTEDRYVHPDLDDWYQAQIAREEGLVAAALEAHGLRVERRAWSDGDMDWTQCRGVLFRSTWDYFDRFTEFAPWLERVSGATRLFNDAPLIRWNVDKHYLAELAARGVPIVPTRFVERGDAVSLAAIMEAEGWDEIVFKPAVSGAARLTFRANRASLAQHEPVFARCVADEAMMVQRFEPAIVNEGELSLIVIAGRATHAIRKTARAGDFRVQDDHGGTVHPHAPDAAQCAFAEAAVAACPALPLYARVDFVRAQAGGYRLMELELVEPELFFRFHPPAADALAQELAEKLR</sequence>
<gene>
    <name evidence="1" type="ORF">AC731_003245</name>
</gene>
<dbReference type="PANTHER" id="PTHR39217">
    <property type="match status" value="1"/>
</dbReference>
<reference evidence="2" key="1">
    <citation type="submission" date="2016-03" db="EMBL/GenBank/DDBJ databases">
        <authorList>
            <person name="Ma C."/>
            <person name="Zhou S."/>
            <person name="Yang G."/>
        </authorList>
    </citation>
    <scope>NUCLEOTIDE SEQUENCE [LARGE SCALE GENOMIC DNA]</scope>
    <source>
        <strain evidence="2">SgZ-1</strain>
    </source>
</reference>
<dbReference type="Gene3D" id="3.30.470.20">
    <property type="entry name" value="ATP-grasp fold, B domain"/>
    <property type="match status" value="1"/>
</dbReference>
<organism evidence="1 2">
    <name type="scientific">Thauera humireducens</name>
    <dbReference type="NCBI Taxonomy" id="1134435"/>
    <lineage>
        <taxon>Bacteria</taxon>
        <taxon>Pseudomonadati</taxon>
        <taxon>Pseudomonadota</taxon>
        <taxon>Betaproteobacteria</taxon>
        <taxon>Rhodocyclales</taxon>
        <taxon>Zoogloeaceae</taxon>
        <taxon>Thauera</taxon>
    </lineage>
</organism>
<dbReference type="KEGG" id="thu:AC731_003245"/>
<name>A0A140IE64_9RHOO</name>
<dbReference type="STRING" id="1134435.AC731_003245"/>
<dbReference type="InterPro" id="IPR053191">
    <property type="entry name" value="DcsG_Biosynth_Enzyme"/>
</dbReference>
<dbReference type="SUPFAM" id="SSF56059">
    <property type="entry name" value="Glutathione synthetase ATP-binding domain-like"/>
    <property type="match status" value="1"/>
</dbReference>
<accession>A0A140IE64</accession>
<dbReference type="PANTHER" id="PTHR39217:SF1">
    <property type="entry name" value="GLUTATHIONE SYNTHETASE"/>
    <property type="match status" value="1"/>
</dbReference>
<keyword evidence="2" id="KW-1185">Reference proteome</keyword>
<dbReference type="AlphaFoldDB" id="A0A140IE64"/>
<evidence type="ECO:0000313" key="2">
    <source>
        <dbReference type="Proteomes" id="UP000036902"/>
    </source>
</evidence>
<evidence type="ECO:0000313" key="1">
    <source>
        <dbReference type="EMBL" id="AMO36039.1"/>
    </source>
</evidence>
<protein>
    <recommendedName>
        <fullName evidence="3">ATP-grasp fold RimK-type domain-containing protein</fullName>
    </recommendedName>
</protein>
<proteinExistence type="predicted"/>
<dbReference type="Proteomes" id="UP000036902">
    <property type="component" value="Chromosome"/>
</dbReference>
<dbReference type="EMBL" id="CP014646">
    <property type="protein sequence ID" value="AMO36039.1"/>
    <property type="molecule type" value="Genomic_DNA"/>
</dbReference>
<evidence type="ECO:0008006" key="3">
    <source>
        <dbReference type="Google" id="ProtNLM"/>
    </source>
</evidence>